<keyword evidence="3" id="KW-1185">Reference proteome</keyword>
<feature type="compositionally biased region" description="Basic and acidic residues" evidence="1">
    <location>
        <begin position="31"/>
        <end position="50"/>
    </location>
</feature>
<dbReference type="EMBL" id="JACICZ010000011">
    <property type="protein sequence ID" value="MBB3869764.1"/>
    <property type="molecule type" value="Genomic_DNA"/>
</dbReference>
<dbReference type="Proteomes" id="UP000613002">
    <property type="component" value="Unassembled WGS sequence"/>
</dbReference>
<proteinExistence type="predicted"/>
<evidence type="ECO:0000313" key="2">
    <source>
        <dbReference type="EMBL" id="MBB3869764.1"/>
    </source>
</evidence>
<reference evidence="2 3" key="1">
    <citation type="submission" date="2020-08" db="EMBL/GenBank/DDBJ databases">
        <title>Genomic Encyclopedia of Type Strains, Phase IV (KMG-IV): sequencing the most valuable type-strain genomes for metagenomic binning, comparative biology and taxonomic classification.</title>
        <authorList>
            <person name="Goeker M."/>
        </authorList>
    </citation>
    <scope>NUCLEOTIDE SEQUENCE [LARGE SCALE GENOMIC DNA]</scope>
    <source>
        <strain evidence="2 3">DSM 14590</strain>
    </source>
</reference>
<organism evidence="2 3">
    <name type="scientific">Parageobacillus toebii NBRC 107807</name>
    <dbReference type="NCBI Taxonomy" id="1223503"/>
    <lineage>
        <taxon>Bacteria</taxon>
        <taxon>Bacillati</taxon>
        <taxon>Bacillota</taxon>
        <taxon>Bacilli</taxon>
        <taxon>Bacillales</taxon>
        <taxon>Anoxybacillaceae</taxon>
        <taxon>Parageobacillus</taxon>
    </lineage>
</organism>
<gene>
    <name evidence="2" type="ORF">HNR78_002661</name>
</gene>
<comment type="caution">
    <text evidence="2">The sequence shown here is derived from an EMBL/GenBank/DDBJ whole genome shotgun (WGS) entry which is preliminary data.</text>
</comment>
<evidence type="ECO:0000256" key="1">
    <source>
        <dbReference type="SAM" id="MobiDB-lite"/>
    </source>
</evidence>
<sequence>MYKTFYSLSREPFSKETNPSEAYQGASYQERGPRRFGLRETNKRDRAIDW</sequence>
<protein>
    <submittedName>
        <fullName evidence="2">Uncharacterized protein</fullName>
    </submittedName>
</protein>
<evidence type="ECO:0000313" key="3">
    <source>
        <dbReference type="Proteomes" id="UP000613002"/>
    </source>
</evidence>
<accession>A0AA89NPM1</accession>
<name>A0AA89NPM1_9BACL</name>
<feature type="region of interest" description="Disordered" evidence="1">
    <location>
        <begin position="1"/>
        <end position="50"/>
    </location>
</feature>
<dbReference type="AlphaFoldDB" id="A0AA89NPM1"/>